<organism evidence="1 2">
    <name type="scientific">Hemibagrus guttatus</name>
    <dbReference type="NCBI Taxonomy" id="175788"/>
    <lineage>
        <taxon>Eukaryota</taxon>
        <taxon>Metazoa</taxon>
        <taxon>Chordata</taxon>
        <taxon>Craniata</taxon>
        <taxon>Vertebrata</taxon>
        <taxon>Euteleostomi</taxon>
        <taxon>Actinopterygii</taxon>
        <taxon>Neopterygii</taxon>
        <taxon>Teleostei</taxon>
        <taxon>Ostariophysi</taxon>
        <taxon>Siluriformes</taxon>
        <taxon>Bagridae</taxon>
        <taxon>Hemibagrus</taxon>
    </lineage>
</organism>
<sequence>MILMNLKVISSTMHGDPVDCVVKTPVALQLGDVVSDSIRPGVYITDVVLPEPVNIREISFKNYYTAYLTVRVLKNEEGSEQGPAKWFTCVRNYCLMSSPHTEGGSQDYFSIYRQQMMTEPDKVITVRLILRQPSSIWLNFNIEDIKIYPLTDEESESDVPSWLATITPAEESLDLNGLPDPDTVSSSIQHMWALTEIMQSSQTSASIGRFDVDGCYDVNLLSYI</sequence>
<evidence type="ECO:0000313" key="1">
    <source>
        <dbReference type="EMBL" id="KAK3512521.1"/>
    </source>
</evidence>
<reference evidence="1" key="1">
    <citation type="submission" date="2023-06" db="EMBL/GenBank/DDBJ databases">
        <title>Male Hemibagrus guttatus genome.</title>
        <authorList>
            <person name="Bian C."/>
        </authorList>
    </citation>
    <scope>NUCLEOTIDE SEQUENCE</scope>
    <source>
        <strain evidence="1">Male_cb2023</strain>
        <tissue evidence="1">Muscle</tissue>
    </source>
</reference>
<dbReference type="EMBL" id="JAUCMX010000023">
    <property type="protein sequence ID" value="KAK3512521.1"/>
    <property type="molecule type" value="Genomic_DNA"/>
</dbReference>
<proteinExistence type="predicted"/>
<dbReference type="PANTHER" id="PTHR31239">
    <property type="entry name" value="NICOLIN 1"/>
    <property type="match status" value="1"/>
</dbReference>
<evidence type="ECO:0008006" key="3">
    <source>
        <dbReference type="Google" id="ProtNLM"/>
    </source>
</evidence>
<dbReference type="GO" id="GO:0005654">
    <property type="term" value="C:nucleoplasm"/>
    <property type="evidence" value="ECO:0007669"/>
    <property type="project" value="TreeGrafter"/>
</dbReference>
<name>A0AAE0UNV4_9TELE</name>
<dbReference type="InterPro" id="IPR040235">
    <property type="entry name" value="Nicolin-1"/>
</dbReference>
<evidence type="ECO:0000313" key="2">
    <source>
        <dbReference type="Proteomes" id="UP001274896"/>
    </source>
</evidence>
<dbReference type="Proteomes" id="UP001274896">
    <property type="component" value="Unassembled WGS sequence"/>
</dbReference>
<dbReference type="PANTHER" id="PTHR31239:SF2">
    <property type="entry name" value="NICOLIN-1"/>
    <property type="match status" value="1"/>
</dbReference>
<dbReference type="AlphaFoldDB" id="A0AAE0UNV4"/>
<keyword evidence="2" id="KW-1185">Reference proteome</keyword>
<comment type="caution">
    <text evidence="1">The sequence shown here is derived from an EMBL/GenBank/DDBJ whole genome shotgun (WGS) entry which is preliminary data.</text>
</comment>
<gene>
    <name evidence="1" type="ORF">QTP70_015645</name>
</gene>
<accession>A0AAE0UNV4</accession>
<protein>
    <recommendedName>
        <fullName evidence="3">Nicolin-1</fullName>
    </recommendedName>
</protein>